<keyword evidence="6 7" id="KW-0143">Chaperone</keyword>
<dbReference type="GO" id="GO:0005524">
    <property type="term" value="F:ATP binding"/>
    <property type="evidence" value="ECO:0007669"/>
    <property type="project" value="UniProtKB-KW"/>
</dbReference>
<sequence>MAAISLVNPKAEYAKAAQALALNISAAKGLQEVMRTNLGPPGTLKMLVSEMQIQHPTAAMIGRASTAVDDIYGDGTTSTVVFIGVHPRILTQGFAKAQVECLQVLDSLKHAITPTKESLAGVCITSLRTKLDYGLGGHLADMLLDAVECLYQPGKSLDLHMVEIMTMQHKTENDSRLVKGLVLDHGSRHPNMPKRIENAYILTCNVSLEYEKTEVNSGFFYKSAEDREKLVVAERKFIDDRVAKIIALKKKVCDGTDRGFVVVNQKGIDPFSLDMLARENIMGLRRAKRRNMERLTLACGGEALNSFDGELGEEQLGFAKLVYEHVLGETKYTFLEGCKICSSVTVLLNGSDSYKLNQMKDAIRDGLRSIKNAIDDGCVVPACGAFEVKAYEHLMKLKETMAGKDRLGVQAYAEALLIIPKVIAANLGLDPLLKIAELQDQLTKEEHKVVLGIDARDGNIIDPLSLNLHDNFCVKRQILEAGTVIASNLLHVDEIMRAGLSSLK</sequence>
<evidence type="ECO:0000256" key="1">
    <source>
        <dbReference type="ARBA" id="ARBA00004496"/>
    </source>
</evidence>
<dbReference type="AlphaFoldDB" id="A0ABD0Z1T0"/>
<protein>
    <submittedName>
        <fullName evidence="8">Uncharacterized protein</fullName>
    </submittedName>
</protein>
<dbReference type="Gene3D" id="1.10.560.10">
    <property type="entry name" value="GroEL-like equatorial domain"/>
    <property type="match status" value="1"/>
</dbReference>
<evidence type="ECO:0000256" key="3">
    <source>
        <dbReference type="ARBA" id="ARBA00022490"/>
    </source>
</evidence>
<dbReference type="GO" id="GO:0005737">
    <property type="term" value="C:cytoplasm"/>
    <property type="evidence" value="ECO:0007669"/>
    <property type="project" value="UniProtKB-SubCell"/>
</dbReference>
<dbReference type="PROSITE" id="PS00750">
    <property type="entry name" value="TCP1_1"/>
    <property type="match status" value="1"/>
</dbReference>
<reference evidence="8 9" key="1">
    <citation type="submission" date="2024-07" db="EMBL/GenBank/DDBJ databases">
        <title>Chromosome-level genome assembly of the water stick insect Ranatra chinensis (Heteroptera: Nepidae).</title>
        <authorList>
            <person name="Liu X."/>
        </authorList>
    </citation>
    <scope>NUCLEOTIDE SEQUENCE [LARGE SCALE GENOMIC DNA]</scope>
    <source>
        <strain evidence="8">Cailab_2021Rc</strain>
        <tissue evidence="8">Muscle</tissue>
    </source>
</reference>
<dbReference type="InterPro" id="IPR027409">
    <property type="entry name" value="GroEL-like_apical_dom_sf"/>
</dbReference>
<dbReference type="PRINTS" id="PR00304">
    <property type="entry name" value="TCOMPLEXTCP1"/>
</dbReference>
<dbReference type="SUPFAM" id="SSF54849">
    <property type="entry name" value="GroEL-intermediate domain like"/>
    <property type="match status" value="1"/>
</dbReference>
<evidence type="ECO:0000256" key="7">
    <source>
        <dbReference type="RuleBase" id="RU004187"/>
    </source>
</evidence>
<dbReference type="InterPro" id="IPR012722">
    <property type="entry name" value="Chap_CCT_zeta"/>
</dbReference>
<dbReference type="SUPFAM" id="SSF52029">
    <property type="entry name" value="GroEL apical domain-like"/>
    <property type="match status" value="1"/>
</dbReference>
<keyword evidence="4 7" id="KW-0547">Nucleotide-binding</keyword>
<evidence type="ECO:0000256" key="6">
    <source>
        <dbReference type="ARBA" id="ARBA00023186"/>
    </source>
</evidence>
<evidence type="ECO:0000313" key="9">
    <source>
        <dbReference type="Proteomes" id="UP001558652"/>
    </source>
</evidence>
<dbReference type="Gene3D" id="3.30.260.10">
    <property type="entry name" value="TCP-1-like chaperonin intermediate domain"/>
    <property type="match status" value="1"/>
</dbReference>
<proteinExistence type="inferred from homology"/>
<accession>A0ABD0Z1T0</accession>
<dbReference type="NCBIfam" id="TIGR02347">
    <property type="entry name" value="chap_CCT_zeta"/>
    <property type="match status" value="1"/>
</dbReference>
<gene>
    <name evidence="8" type="ORF">AAG570_008481</name>
</gene>
<dbReference type="Pfam" id="PF00118">
    <property type="entry name" value="Cpn60_TCP1"/>
    <property type="match status" value="1"/>
</dbReference>
<keyword evidence="9" id="KW-1185">Reference proteome</keyword>
<organism evidence="8 9">
    <name type="scientific">Ranatra chinensis</name>
    <dbReference type="NCBI Taxonomy" id="642074"/>
    <lineage>
        <taxon>Eukaryota</taxon>
        <taxon>Metazoa</taxon>
        <taxon>Ecdysozoa</taxon>
        <taxon>Arthropoda</taxon>
        <taxon>Hexapoda</taxon>
        <taxon>Insecta</taxon>
        <taxon>Pterygota</taxon>
        <taxon>Neoptera</taxon>
        <taxon>Paraneoptera</taxon>
        <taxon>Hemiptera</taxon>
        <taxon>Heteroptera</taxon>
        <taxon>Panheteroptera</taxon>
        <taxon>Nepomorpha</taxon>
        <taxon>Nepidae</taxon>
        <taxon>Ranatrinae</taxon>
        <taxon>Ranatra</taxon>
    </lineage>
</organism>
<evidence type="ECO:0000313" key="8">
    <source>
        <dbReference type="EMBL" id="KAL1138417.1"/>
    </source>
</evidence>
<evidence type="ECO:0000256" key="2">
    <source>
        <dbReference type="ARBA" id="ARBA00008020"/>
    </source>
</evidence>
<dbReference type="FunFam" id="3.50.7.10:FF:000004">
    <property type="entry name" value="T-complex protein 1 subunit zeta"/>
    <property type="match status" value="1"/>
</dbReference>
<dbReference type="InterPro" id="IPR017998">
    <property type="entry name" value="Chaperone_TCP-1"/>
</dbReference>
<name>A0ABD0Z1T0_9HEMI</name>
<dbReference type="CDD" id="cd03342">
    <property type="entry name" value="TCP1_zeta"/>
    <property type="match status" value="1"/>
</dbReference>
<dbReference type="InterPro" id="IPR027413">
    <property type="entry name" value="GROEL-like_equatorial_sf"/>
</dbReference>
<dbReference type="InterPro" id="IPR002423">
    <property type="entry name" value="Cpn60/GroEL/TCP-1"/>
</dbReference>
<dbReference type="Proteomes" id="UP001558652">
    <property type="component" value="Unassembled WGS sequence"/>
</dbReference>
<dbReference type="PANTHER" id="PTHR11353">
    <property type="entry name" value="CHAPERONIN"/>
    <property type="match status" value="1"/>
</dbReference>
<evidence type="ECO:0000256" key="5">
    <source>
        <dbReference type="ARBA" id="ARBA00022840"/>
    </source>
</evidence>
<comment type="caution">
    <text evidence="8">The sequence shown here is derived from an EMBL/GenBank/DDBJ whole genome shotgun (WGS) entry which is preliminary data.</text>
</comment>
<comment type="subcellular location">
    <subcellularLocation>
        <location evidence="1">Cytoplasm</location>
    </subcellularLocation>
</comment>
<keyword evidence="3" id="KW-0963">Cytoplasm</keyword>
<comment type="similarity">
    <text evidence="2 7">Belongs to the TCP-1 chaperonin family.</text>
</comment>
<dbReference type="InterPro" id="IPR002194">
    <property type="entry name" value="Chaperonin_TCP-1_CS"/>
</dbReference>
<dbReference type="EMBL" id="JBFDAA010000003">
    <property type="protein sequence ID" value="KAL1138417.1"/>
    <property type="molecule type" value="Genomic_DNA"/>
</dbReference>
<evidence type="ECO:0000256" key="4">
    <source>
        <dbReference type="ARBA" id="ARBA00022741"/>
    </source>
</evidence>
<dbReference type="SUPFAM" id="SSF48592">
    <property type="entry name" value="GroEL equatorial domain-like"/>
    <property type="match status" value="1"/>
</dbReference>
<dbReference type="InterPro" id="IPR027410">
    <property type="entry name" value="TCP-1-like_intermed_sf"/>
</dbReference>
<keyword evidence="5 7" id="KW-0067">ATP-binding</keyword>
<dbReference type="Gene3D" id="3.50.7.10">
    <property type="entry name" value="GroEL"/>
    <property type="match status" value="1"/>
</dbReference>